<dbReference type="CDD" id="cd06550">
    <property type="entry name" value="TM_ABC_iron-siderophores_like"/>
    <property type="match status" value="1"/>
</dbReference>
<evidence type="ECO:0000256" key="6">
    <source>
        <dbReference type="ARBA" id="ARBA00022989"/>
    </source>
</evidence>
<feature type="transmembrane region" description="Helical" evidence="8">
    <location>
        <begin position="118"/>
        <end position="148"/>
    </location>
</feature>
<dbReference type="KEGG" id="trz:GWP43_05490"/>
<dbReference type="AlphaFoldDB" id="A0A6P1XZH3"/>
<evidence type="ECO:0000256" key="4">
    <source>
        <dbReference type="ARBA" id="ARBA00022475"/>
    </source>
</evidence>
<evidence type="ECO:0000256" key="7">
    <source>
        <dbReference type="ARBA" id="ARBA00023136"/>
    </source>
</evidence>
<evidence type="ECO:0000256" key="1">
    <source>
        <dbReference type="ARBA" id="ARBA00004651"/>
    </source>
</evidence>
<keyword evidence="4" id="KW-1003">Cell membrane</keyword>
<dbReference type="Pfam" id="PF01032">
    <property type="entry name" value="FecCD"/>
    <property type="match status" value="1"/>
</dbReference>
<feature type="transmembrane region" description="Helical" evidence="8">
    <location>
        <begin position="320"/>
        <end position="339"/>
    </location>
</feature>
<feature type="transmembrane region" description="Helical" evidence="8">
    <location>
        <begin position="12"/>
        <end position="32"/>
    </location>
</feature>
<dbReference type="RefSeq" id="WP_162663319.1">
    <property type="nucleotide sequence ID" value="NZ_CP048020.1"/>
</dbReference>
<dbReference type="GO" id="GO:0033214">
    <property type="term" value="P:siderophore-iron import into cell"/>
    <property type="evidence" value="ECO:0007669"/>
    <property type="project" value="TreeGrafter"/>
</dbReference>
<keyword evidence="3" id="KW-0813">Transport</keyword>
<dbReference type="SUPFAM" id="SSF81345">
    <property type="entry name" value="ABC transporter involved in vitamin B12 uptake, BtuC"/>
    <property type="match status" value="1"/>
</dbReference>
<gene>
    <name evidence="9" type="ORF">GWP43_05490</name>
</gene>
<comment type="subcellular location">
    <subcellularLocation>
        <location evidence="1">Cell membrane</location>
        <topology evidence="1">Multi-pass membrane protein</topology>
    </subcellularLocation>
</comment>
<feature type="transmembrane region" description="Helical" evidence="8">
    <location>
        <begin position="77"/>
        <end position="98"/>
    </location>
</feature>
<dbReference type="PANTHER" id="PTHR30472">
    <property type="entry name" value="FERRIC ENTEROBACTIN TRANSPORT SYSTEM PERMEASE PROTEIN"/>
    <property type="match status" value="1"/>
</dbReference>
<dbReference type="GO" id="GO:0005886">
    <property type="term" value="C:plasma membrane"/>
    <property type="evidence" value="ECO:0007669"/>
    <property type="project" value="UniProtKB-SubCell"/>
</dbReference>
<organism evidence="9 10">
    <name type="scientific">Treponema vincentii</name>
    <dbReference type="NCBI Taxonomy" id="69710"/>
    <lineage>
        <taxon>Bacteria</taxon>
        <taxon>Pseudomonadati</taxon>
        <taxon>Spirochaetota</taxon>
        <taxon>Spirochaetia</taxon>
        <taxon>Spirochaetales</taxon>
        <taxon>Treponemataceae</taxon>
        <taxon>Treponema</taxon>
    </lineage>
</organism>
<reference evidence="9 10" key="1">
    <citation type="submission" date="2020-01" db="EMBL/GenBank/DDBJ databases">
        <title>Complete genome sequence of a human oral phylogroup 1 Treponema sp. strain ATCC 700766, originally isolated from periodontitis dental plaque.</title>
        <authorList>
            <person name="Chan Y."/>
            <person name="Huo Y.-B."/>
            <person name="Yu X.-L."/>
            <person name="Zeng H."/>
            <person name="Leung W.-K."/>
            <person name="Watt R.M."/>
        </authorList>
    </citation>
    <scope>NUCLEOTIDE SEQUENCE [LARGE SCALE GENOMIC DNA]</scope>
    <source>
        <strain evidence="9 10">OMZ 804</strain>
    </source>
</reference>
<evidence type="ECO:0000256" key="8">
    <source>
        <dbReference type="SAM" id="Phobius"/>
    </source>
</evidence>
<proteinExistence type="inferred from homology"/>
<sequence>MLQKKFSVETVKHLVLFLFLIAITIFSIFIAVSLGPVKIGLANTYRIMLGKAVVPNLLTGISNAAIAIVWNMRVPRVLLGFFTGTGLAVCGCVMQTTVNNPISEPYILGISAGATFGAVVSIILGFISAVGLGAFLGAIAATILVLIIASSQRKMTTTSLILSGTVVNALFTAFANFIISIGANSDSIMTVKFWTMGSLAGTSWSSLPLPLLVVSLSYFFFFLQYRVFNAMMMGDEVAITLGISLYFYRYLFMAVIAVITGVLVSVCGIIGFVGLITPHIARALVGANHRRLFPVAALLGALFIIWADVCARILIQNAELPIGIFTALVGAPFFIFIVAKHQRGAGQ</sequence>
<evidence type="ECO:0000313" key="10">
    <source>
        <dbReference type="Proteomes" id="UP000464374"/>
    </source>
</evidence>
<dbReference type="InterPro" id="IPR037294">
    <property type="entry name" value="ABC_BtuC-like"/>
</dbReference>
<dbReference type="Gene3D" id="1.10.3470.10">
    <property type="entry name" value="ABC transporter involved in vitamin B12 uptake, BtuC"/>
    <property type="match status" value="1"/>
</dbReference>
<feature type="transmembrane region" description="Helical" evidence="8">
    <location>
        <begin position="52"/>
        <end position="70"/>
    </location>
</feature>
<dbReference type="InterPro" id="IPR000522">
    <property type="entry name" value="ABC_transptr_permease_BtuC"/>
</dbReference>
<dbReference type="Proteomes" id="UP000464374">
    <property type="component" value="Chromosome"/>
</dbReference>
<feature type="transmembrane region" description="Helical" evidence="8">
    <location>
        <begin position="160"/>
        <end position="183"/>
    </location>
</feature>
<evidence type="ECO:0000256" key="2">
    <source>
        <dbReference type="ARBA" id="ARBA00007935"/>
    </source>
</evidence>
<feature type="transmembrane region" description="Helical" evidence="8">
    <location>
        <begin position="203"/>
        <end position="223"/>
    </location>
</feature>
<protein>
    <submittedName>
        <fullName evidence="9">Iron ABC transporter permease</fullName>
    </submittedName>
</protein>
<keyword evidence="6 8" id="KW-1133">Transmembrane helix</keyword>
<feature type="transmembrane region" description="Helical" evidence="8">
    <location>
        <begin position="230"/>
        <end position="248"/>
    </location>
</feature>
<evidence type="ECO:0000313" key="9">
    <source>
        <dbReference type="EMBL" id="QHX42986.1"/>
    </source>
</evidence>
<keyword evidence="5 8" id="KW-0812">Transmembrane</keyword>
<feature type="transmembrane region" description="Helical" evidence="8">
    <location>
        <begin position="254"/>
        <end position="280"/>
    </location>
</feature>
<dbReference type="FunFam" id="1.10.3470.10:FF:000001">
    <property type="entry name" value="Vitamin B12 ABC transporter permease BtuC"/>
    <property type="match status" value="1"/>
</dbReference>
<dbReference type="EMBL" id="CP048020">
    <property type="protein sequence ID" value="QHX42986.1"/>
    <property type="molecule type" value="Genomic_DNA"/>
</dbReference>
<evidence type="ECO:0000256" key="5">
    <source>
        <dbReference type="ARBA" id="ARBA00022692"/>
    </source>
</evidence>
<accession>A0A6P1XZH3</accession>
<feature type="transmembrane region" description="Helical" evidence="8">
    <location>
        <begin position="292"/>
        <end position="314"/>
    </location>
</feature>
<dbReference type="PANTHER" id="PTHR30472:SF25">
    <property type="entry name" value="ABC TRANSPORTER PERMEASE PROTEIN MJ0876-RELATED"/>
    <property type="match status" value="1"/>
</dbReference>
<dbReference type="GO" id="GO:0022857">
    <property type="term" value="F:transmembrane transporter activity"/>
    <property type="evidence" value="ECO:0007669"/>
    <property type="project" value="InterPro"/>
</dbReference>
<keyword evidence="7 8" id="KW-0472">Membrane</keyword>
<comment type="similarity">
    <text evidence="2">Belongs to the binding-protein-dependent transport system permease family. FecCD subfamily.</text>
</comment>
<name>A0A6P1XZH3_9SPIR</name>
<evidence type="ECO:0000256" key="3">
    <source>
        <dbReference type="ARBA" id="ARBA00022448"/>
    </source>
</evidence>